<sequence>MTATATPFAPQRPGPLRPLAVRIGAIEWMPKLLPAIVRTDKGLQAATRGRLTILDVAGLPNLMLTTIGRKSGLPRSNPLLCVPDGDRILIAGSYFGGPVEPMWAKNIEANPEVTVRFRNKTTDLVSRRLDGEERAAAWQTMVHTWPNFLKYEQRTDREIKVFELR</sequence>
<reference evidence="3 4" key="2">
    <citation type="submission" date="2019-09" db="EMBL/GenBank/DDBJ databases">
        <authorList>
            <person name="Jin C."/>
        </authorList>
    </citation>
    <scope>NUCLEOTIDE SEQUENCE [LARGE SCALE GENOMIC DNA]</scope>
    <source>
        <strain evidence="3 4">BN130099</strain>
    </source>
</reference>
<dbReference type="SUPFAM" id="SSF50475">
    <property type="entry name" value="FMN-binding split barrel"/>
    <property type="match status" value="1"/>
</dbReference>
<dbReference type="Pfam" id="PF04075">
    <property type="entry name" value="F420H2_quin_red"/>
    <property type="match status" value="1"/>
</dbReference>
<dbReference type="GO" id="GO:0005886">
    <property type="term" value="C:plasma membrane"/>
    <property type="evidence" value="ECO:0007669"/>
    <property type="project" value="TreeGrafter"/>
</dbReference>
<comment type="similarity">
    <text evidence="1">Belongs to the F420H(2)-dependent quinone reductase family.</text>
</comment>
<keyword evidence="4" id="KW-1185">Reference proteome</keyword>
<protein>
    <submittedName>
        <fullName evidence="3">Nitroreductase family deazaflavin-dependent oxidoreductase</fullName>
    </submittedName>
</protein>
<dbReference type="InterPro" id="IPR004378">
    <property type="entry name" value="F420H2_quin_Rdtase"/>
</dbReference>
<dbReference type="Gene3D" id="2.30.110.10">
    <property type="entry name" value="Electron Transport, Fmn-binding Protein, Chain A"/>
    <property type="match status" value="1"/>
</dbReference>
<dbReference type="PANTHER" id="PTHR39428">
    <property type="entry name" value="F420H(2)-DEPENDENT QUINONE REDUCTASE RV1261C"/>
    <property type="match status" value="1"/>
</dbReference>
<dbReference type="PANTHER" id="PTHR39428:SF1">
    <property type="entry name" value="F420H(2)-DEPENDENT QUINONE REDUCTASE RV1261C"/>
    <property type="match status" value="1"/>
</dbReference>
<evidence type="ECO:0000313" key="4">
    <source>
        <dbReference type="Proteomes" id="UP000325003"/>
    </source>
</evidence>
<gene>
    <name evidence="3" type="ORF">F0U44_01095</name>
</gene>
<dbReference type="GO" id="GO:0016491">
    <property type="term" value="F:oxidoreductase activity"/>
    <property type="evidence" value="ECO:0007669"/>
    <property type="project" value="InterPro"/>
</dbReference>
<dbReference type="GO" id="GO:0070967">
    <property type="term" value="F:coenzyme F420 binding"/>
    <property type="evidence" value="ECO:0007669"/>
    <property type="project" value="TreeGrafter"/>
</dbReference>
<dbReference type="Proteomes" id="UP000325003">
    <property type="component" value="Unassembled WGS sequence"/>
</dbReference>
<dbReference type="NCBIfam" id="TIGR00026">
    <property type="entry name" value="hi_GC_TIGR00026"/>
    <property type="match status" value="1"/>
</dbReference>
<evidence type="ECO:0000256" key="2">
    <source>
        <dbReference type="ARBA" id="ARBA00049106"/>
    </source>
</evidence>
<reference evidence="3 4" key="1">
    <citation type="submission" date="2019-09" db="EMBL/GenBank/DDBJ databases">
        <title>Nocardioides panacisoli sp. nov., isolated from the soil of a ginseng field.</title>
        <authorList>
            <person name="Cho C."/>
        </authorList>
    </citation>
    <scope>NUCLEOTIDE SEQUENCE [LARGE SCALE GENOMIC DNA]</scope>
    <source>
        <strain evidence="3 4">BN130099</strain>
    </source>
</reference>
<proteinExistence type="inferred from homology"/>
<comment type="caution">
    <text evidence="3">The sequence shown here is derived from an EMBL/GenBank/DDBJ whole genome shotgun (WGS) entry which is preliminary data.</text>
</comment>
<accession>A0A5B1LLF9</accession>
<dbReference type="EMBL" id="VUJV01000001">
    <property type="protein sequence ID" value="KAA1420968.1"/>
    <property type="molecule type" value="Genomic_DNA"/>
</dbReference>
<dbReference type="InterPro" id="IPR012349">
    <property type="entry name" value="Split_barrel_FMN-bd"/>
</dbReference>
<organism evidence="3 4">
    <name type="scientific">Nocardioides humilatus</name>
    <dbReference type="NCBI Taxonomy" id="2607660"/>
    <lineage>
        <taxon>Bacteria</taxon>
        <taxon>Bacillati</taxon>
        <taxon>Actinomycetota</taxon>
        <taxon>Actinomycetes</taxon>
        <taxon>Propionibacteriales</taxon>
        <taxon>Nocardioidaceae</taxon>
        <taxon>Nocardioides</taxon>
    </lineage>
</organism>
<evidence type="ECO:0000313" key="3">
    <source>
        <dbReference type="EMBL" id="KAA1420968.1"/>
    </source>
</evidence>
<dbReference type="AlphaFoldDB" id="A0A5B1LLF9"/>
<dbReference type="RefSeq" id="WP_149726428.1">
    <property type="nucleotide sequence ID" value="NZ_VUJV01000001.1"/>
</dbReference>
<name>A0A5B1LLF9_9ACTN</name>
<comment type="catalytic activity">
    <reaction evidence="2">
        <text>oxidized coenzyme F420-(gamma-L-Glu)(n) + a quinol + H(+) = reduced coenzyme F420-(gamma-L-Glu)(n) + a quinone</text>
        <dbReference type="Rhea" id="RHEA:39663"/>
        <dbReference type="Rhea" id="RHEA-COMP:12939"/>
        <dbReference type="Rhea" id="RHEA-COMP:14378"/>
        <dbReference type="ChEBI" id="CHEBI:15378"/>
        <dbReference type="ChEBI" id="CHEBI:24646"/>
        <dbReference type="ChEBI" id="CHEBI:132124"/>
        <dbReference type="ChEBI" id="CHEBI:133980"/>
        <dbReference type="ChEBI" id="CHEBI:139511"/>
    </reaction>
</comment>
<evidence type="ECO:0000256" key="1">
    <source>
        <dbReference type="ARBA" id="ARBA00008710"/>
    </source>
</evidence>